<dbReference type="Proteomes" id="UP000252040">
    <property type="component" value="Unplaced"/>
</dbReference>
<evidence type="ECO:0000313" key="1">
    <source>
        <dbReference type="Proteomes" id="UP000252040"/>
    </source>
</evidence>
<evidence type="ECO:0000313" key="2">
    <source>
        <dbReference type="RefSeq" id="XP_024593358.1"/>
    </source>
</evidence>
<sequence length="232" mass="25442">MAPLCSLPFRRVKERITWNPRLRPMAEGLCSRGHDSATPAASGRVPPARAERPCLDWVHSRFLRPNMAGPRAPPRKCTPVVAFKRRSRTTRPGGWCLPCIWVVRQPRRSHPFFPAPWSLADIWSLDDRATLRSRSGTEMGASVRGQPYSMPEPTGGLALGPRAGDGPTPGLGVGARPLLLNAQRTVTGHRTAQGVCMEEERGPRLPVHCEGPSPPFLQPSAVILIHRPLIST</sequence>
<name>A0A341AUR9_NEOAA</name>
<dbReference type="AlphaFoldDB" id="A0A341AUR9"/>
<dbReference type="GeneID" id="112394695"/>
<protein>
    <submittedName>
        <fullName evidence="2">Uncharacterized protein LOC112394695 isoform X3</fullName>
    </submittedName>
</protein>
<dbReference type="RefSeq" id="XP_024593358.1">
    <property type="nucleotide sequence ID" value="XM_024737590.1"/>
</dbReference>
<accession>A0A341AUR9</accession>
<keyword evidence="1" id="KW-1185">Reference proteome</keyword>
<proteinExistence type="predicted"/>
<reference evidence="2" key="1">
    <citation type="submission" date="2025-08" db="UniProtKB">
        <authorList>
            <consortium name="RefSeq"/>
        </authorList>
    </citation>
    <scope>IDENTIFICATION</scope>
    <source>
        <tissue evidence="2">Meat</tissue>
    </source>
</reference>
<gene>
    <name evidence="2" type="primary">LOC112394695</name>
</gene>
<organism evidence="1 2">
    <name type="scientific">Neophocaena asiaeorientalis asiaeorientalis</name>
    <name type="common">Yangtze finless porpoise</name>
    <name type="synonym">Neophocaena phocaenoides subsp. asiaeorientalis</name>
    <dbReference type="NCBI Taxonomy" id="1706337"/>
    <lineage>
        <taxon>Eukaryota</taxon>
        <taxon>Metazoa</taxon>
        <taxon>Chordata</taxon>
        <taxon>Craniata</taxon>
        <taxon>Vertebrata</taxon>
        <taxon>Euteleostomi</taxon>
        <taxon>Mammalia</taxon>
        <taxon>Eutheria</taxon>
        <taxon>Laurasiatheria</taxon>
        <taxon>Artiodactyla</taxon>
        <taxon>Whippomorpha</taxon>
        <taxon>Cetacea</taxon>
        <taxon>Odontoceti</taxon>
        <taxon>Phocoenidae</taxon>
        <taxon>Neophocaena</taxon>
    </lineage>
</organism>